<dbReference type="InterPro" id="IPR038626">
    <property type="entry name" value="Rof-like_sf"/>
</dbReference>
<dbReference type="EMBL" id="JAKNBA010000004">
    <property type="protein sequence ID" value="MDE1241244.1"/>
    <property type="molecule type" value="Genomic_DNA"/>
</dbReference>
<name>A0A9X4ISE8_9VIBR</name>
<proteinExistence type="predicted"/>
<dbReference type="AlphaFoldDB" id="A0A9X4ISE8"/>
<sequence length="84" mass="9605">MIACSQYDYIELACLFHLPVKLTLKSGATYSGIAVDTLHNEHKQECILLKNEENEENEYLVATDCLLMMEALSEHPHFTIVEFT</sequence>
<dbReference type="RefSeq" id="WP_274682660.1">
    <property type="nucleotide sequence ID" value="NZ_JAKNBA010000004.1"/>
</dbReference>
<protein>
    <submittedName>
        <fullName evidence="1">Rho-binding antiterminator</fullName>
    </submittedName>
</protein>
<dbReference type="InterPro" id="IPR023534">
    <property type="entry name" value="Rof/RNase_P-like"/>
</dbReference>
<evidence type="ECO:0000313" key="2">
    <source>
        <dbReference type="Proteomes" id="UP001140979"/>
    </source>
</evidence>
<accession>A0A9X4ISE8</accession>
<organism evidence="1 2">
    <name type="scientific">Vibrio aestuarianus</name>
    <dbReference type="NCBI Taxonomy" id="28171"/>
    <lineage>
        <taxon>Bacteria</taxon>
        <taxon>Pseudomonadati</taxon>
        <taxon>Pseudomonadota</taxon>
        <taxon>Gammaproteobacteria</taxon>
        <taxon>Vibrionales</taxon>
        <taxon>Vibrionaceae</taxon>
        <taxon>Vibrio</taxon>
    </lineage>
</organism>
<dbReference type="Gene3D" id="2.30.30.400">
    <property type="entry name" value="Rof-like"/>
    <property type="match status" value="1"/>
</dbReference>
<dbReference type="InterPro" id="IPR009778">
    <property type="entry name" value="ROF"/>
</dbReference>
<evidence type="ECO:0000313" key="1">
    <source>
        <dbReference type="EMBL" id="MDE1241244.1"/>
    </source>
</evidence>
<dbReference type="Pfam" id="PF07073">
    <property type="entry name" value="ROF"/>
    <property type="match status" value="1"/>
</dbReference>
<dbReference type="Proteomes" id="UP001140979">
    <property type="component" value="Unassembled WGS sequence"/>
</dbReference>
<dbReference type="SUPFAM" id="SSF101744">
    <property type="entry name" value="Rof/RNase P subunit-like"/>
    <property type="match status" value="1"/>
</dbReference>
<gene>
    <name evidence="1" type="ORF">L9W94_03600</name>
</gene>
<reference evidence="1" key="1">
    <citation type="submission" date="2022-02" db="EMBL/GenBank/DDBJ databases">
        <title>Emergence and expansion in Europe of a Vibrio aestuarianus clonal complex pathogenic for oysters.</title>
        <authorList>
            <person name="Mesnil A."/>
            <person name="Travers M.-A."/>
        </authorList>
    </citation>
    <scope>NUCLEOTIDE SEQUENCE</scope>
    <source>
        <strain evidence="1">19_064_11T1</strain>
    </source>
</reference>
<comment type="caution">
    <text evidence="1">The sequence shown here is derived from an EMBL/GenBank/DDBJ whole genome shotgun (WGS) entry which is preliminary data.</text>
</comment>